<keyword evidence="3" id="KW-0813">Transport</keyword>
<dbReference type="GO" id="GO:0008289">
    <property type="term" value="F:lipid binding"/>
    <property type="evidence" value="ECO:0007669"/>
    <property type="project" value="UniProtKB-KW"/>
</dbReference>
<dbReference type="CDD" id="cd01960">
    <property type="entry name" value="nsLTP1"/>
    <property type="match status" value="1"/>
</dbReference>
<comment type="similarity">
    <text evidence="1 3">Belongs to the plant LTP family.</text>
</comment>
<feature type="transmembrane region" description="Helical" evidence="4">
    <location>
        <begin position="115"/>
        <end position="136"/>
    </location>
</feature>
<gene>
    <name evidence="7" type="ORF">V8G54_009952</name>
</gene>
<feature type="domain" description="Bifunctional inhibitor/plant lipid transfer protein/seed storage helical" evidence="6">
    <location>
        <begin position="28"/>
        <end position="113"/>
    </location>
</feature>
<evidence type="ECO:0000313" key="7">
    <source>
        <dbReference type="EMBL" id="WVZ16970.1"/>
    </source>
</evidence>
<keyword evidence="3" id="KW-0446">Lipid-binding</keyword>
<keyword evidence="2" id="KW-1015">Disulfide bond</keyword>
<dbReference type="GO" id="GO:0006869">
    <property type="term" value="P:lipid transport"/>
    <property type="evidence" value="ECO:0007669"/>
    <property type="project" value="InterPro"/>
</dbReference>
<dbReference type="PANTHER" id="PTHR33076">
    <property type="entry name" value="NON-SPECIFIC LIPID-TRANSFER PROTEIN 2-RELATED"/>
    <property type="match status" value="1"/>
</dbReference>
<reference evidence="7 8" key="1">
    <citation type="journal article" date="2023" name="Life. Sci Alliance">
        <title>Evolutionary insights into 3D genome organization and epigenetic landscape of Vigna mungo.</title>
        <authorList>
            <person name="Junaid A."/>
            <person name="Singh B."/>
            <person name="Bhatia S."/>
        </authorList>
    </citation>
    <scope>NUCLEOTIDE SEQUENCE [LARGE SCALE GENOMIC DNA]</scope>
    <source>
        <strain evidence="7">Urdbean</strain>
    </source>
</reference>
<comment type="function">
    <text evidence="3">Plant non-specific lipid-transfer proteins transfer phospholipids as well as galactolipids across membranes. May play a role in wax or cutin deposition in the cell walls of expanding epidermal cells and certain secretory tissues.</text>
</comment>
<dbReference type="InterPro" id="IPR016140">
    <property type="entry name" value="Bifunc_inhib/LTP/seed_store"/>
</dbReference>
<accession>A0AAQ3NW53</accession>
<dbReference type="SUPFAM" id="SSF47699">
    <property type="entry name" value="Bifunctional inhibitor/lipid-transfer protein/seed storage 2S albumin"/>
    <property type="match status" value="1"/>
</dbReference>
<dbReference type="AlphaFoldDB" id="A0AAQ3NW53"/>
<evidence type="ECO:0000313" key="8">
    <source>
        <dbReference type="Proteomes" id="UP001374535"/>
    </source>
</evidence>
<keyword evidence="4" id="KW-0472">Membrane</keyword>
<keyword evidence="8" id="KW-1185">Reference proteome</keyword>
<name>A0AAQ3NW53_VIGMU</name>
<evidence type="ECO:0000256" key="5">
    <source>
        <dbReference type="SAM" id="SignalP"/>
    </source>
</evidence>
<keyword evidence="5" id="KW-0732">Signal</keyword>
<dbReference type="PRINTS" id="PR00382">
    <property type="entry name" value="LIPIDTRNSFER"/>
</dbReference>
<dbReference type="InterPro" id="IPR036312">
    <property type="entry name" value="Bifun_inhib/LTP/seed_sf"/>
</dbReference>
<feature type="signal peptide" evidence="5">
    <location>
        <begin position="1"/>
        <end position="25"/>
    </location>
</feature>
<dbReference type="Gene3D" id="1.10.110.10">
    <property type="entry name" value="Plant lipid-transfer and hydrophobic proteins"/>
    <property type="match status" value="1"/>
</dbReference>
<dbReference type="SMART" id="SM00499">
    <property type="entry name" value="AAI"/>
    <property type="match status" value="1"/>
</dbReference>
<evidence type="ECO:0000256" key="1">
    <source>
        <dbReference type="ARBA" id="ARBA00009748"/>
    </source>
</evidence>
<protein>
    <recommendedName>
        <fullName evidence="3">Non-specific lipid-transfer protein</fullName>
    </recommendedName>
</protein>
<evidence type="ECO:0000259" key="6">
    <source>
        <dbReference type="SMART" id="SM00499"/>
    </source>
</evidence>
<evidence type="ECO:0000256" key="3">
    <source>
        <dbReference type="RuleBase" id="RU000628"/>
    </source>
</evidence>
<organism evidence="7 8">
    <name type="scientific">Vigna mungo</name>
    <name type="common">Black gram</name>
    <name type="synonym">Phaseolus mungo</name>
    <dbReference type="NCBI Taxonomy" id="3915"/>
    <lineage>
        <taxon>Eukaryota</taxon>
        <taxon>Viridiplantae</taxon>
        <taxon>Streptophyta</taxon>
        <taxon>Embryophyta</taxon>
        <taxon>Tracheophyta</taxon>
        <taxon>Spermatophyta</taxon>
        <taxon>Magnoliopsida</taxon>
        <taxon>eudicotyledons</taxon>
        <taxon>Gunneridae</taxon>
        <taxon>Pentapetalae</taxon>
        <taxon>rosids</taxon>
        <taxon>fabids</taxon>
        <taxon>Fabales</taxon>
        <taxon>Fabaceae</taxon>
        <taxon>Papilionoideae</taxon>
        <taxon>50 kb inversion clade</taxon>
        <taxon>NPAAA clade</taxon>
        <taxon>indigoferoid/millettioid clade</taxon>
        <taxon>Phaseoleae</taxon>
        <taxon>Vigna</taxon>
    </lineage>
</organism>
<keyword evidence="4" id="KW-0812">Transmembrane</keyword>
<dbReference type="Pfam" id="PF00234">
    <property type="entry name" value="Tryp_alpha_amyl"/>
    <property type="match status" value="1"/>
</dbReference>
<keyword evidence="4" id="KW-1133">Transmembrane helix</keyword>
<evidence type="ECO:0000256" key="4">
    <source>
        <dbReference type="SAM" id="Phobius"/>
    </source>
</evidence>
<dbReference type="EMBL" id="CP144698">
    <property type="protein sequence ID" value="WVZ16970.1"/>
    <property type="molecule type" value="Genomic_DNA"/>
</dbReference>
<evidence type="ECO:0000256" key="2">
    <source>
        <dbReference type="ARBA" id="ARBA00023157"/>
    </source>
</evidence>
<dbReference type="InterPro" id="IPR000528">
    <property type="entry name" value="Plant_nsLTP"/>
</dbReference>
<proteinExistence type="inferred from homology"/>
<feature type="chain" id="PRO_5042874467" description="Non-specific lipid-transfer protein" evidence="5">
    <location>
        <begin position="26"/>
        <end position="137"/>
    </location>
</feature>
<sequence>MAALKFASVVAVMCMVLVTAPFTHSITCSEVARAIYPCLRYLRGPDGVPPPQCCAGVRSLNSAARTTADRRTACNCLKSSAASISGLNFSTAASLPGRCRVKTPYQISRSTNCNGYVHIYIYIYSLLNYITLLMYFT</sequence>
<dbReference type="Proteomes" id="UP001374535">
    <property type="component" value="Chromosome 3"/>
</dbReference>